<name>A0A433QWZ1_9FUNG</name>
<evidence type="ECO:0000256" key="1">
    <source>
        <dbReference type="ARBA" id="ARBA00004340"/>
    </source>
</evidence>
<dbReference type="GO" id="GO:0005576">
    <property type="term" value="C:extracellular region"/>
    <property type="evidence" value="ECO:0007669"/>
    <property type="project" value="UniProtKB-SubCell"/>
</dbReference>
<dbReference type="PROSITE" id="PS01360">
    <property type="entry name" value="ZF_MYND_1"/>
    <property type="match status" value="1"/>
</dbReference>
<dbReference type="InterPro" id="IPR052394">
    <property type="entry name" value="LRR-containing"/>
</dbReference>
<dbReference type="PANTHER" id="PTHR24114:SF2">
    <property type="entry name" value="F-BOX DOMAIN-CONTAINING PROTEIN-RELATED"/>
    <property type="match status" value="1"/>
</dbReference>
<gene>
    <name evidence="9" type="ORF">BC938DRAFT_481168</name>
</gene>
<dbReference type="Pfam" id="PF13516">
    <property type="entry name" value="LRR_6"/>
    <property type="match status" value="4"/>
</dbReference>
<dbReference type="SUPFAM" id="SSF144232">
    <property type="entry name" value="HIT/MYND zinc finger-like"/>
    <property type="match status" value="1"/>
</dbReference>
<evidence type="ECO:0000256" key="7">
    <source>
        <dbReference type="PROSITE-ProRule" id="PRU00134"/>
    </source>
</evidence>
<dbReference type="Gene3D" id="3.80.10.10">
    <property type="entry name" value="Ribonuclease Inhibitor"/>
    <property type="match status" value="3"/>
</dbReference>
<evidence type="ECO:0000256" key="3">
    <source>
        <dbReference type="ARBA" id="ARBA00022525"/>
    </source>
</evidence>
<sequence length="707" mass="78990">MTSSSSELPETFRGFSQSYVGKLLWGLLLNKGNLSRVSSRASLSIYSLPDSAKDTPPTMSDSRTFMCLLQGDSAERAFPVDITTSKLVGHLKDKVKEKKAPYFNHISADELTLYRVTVSVDDSDWIKDLDLKRYDYNSHDSDIRKLFPTDSILEAFQYTPPKRCIHLIVVPPAVVSNVVAPIIASTMMSRISVIEKELEEVKDHLAALKSPTQAQNQSTTSDVKSDIVESPVYHGGSFDIAENEVITPGSMLKKPDTDVPPDVVNSSLKCAVCERSSPEDGGNLKACAACLLVHYCSKKCQTADWKKHKSDCRPIVTTRRDVVTTRRADPTNEIDLQTGFFKNAFPDNICIFCGIRPTTFPTEASRREYSEISRICPSCWHVDVFDPDSTFEEFERSRRELHACGRILIIQKNPPHAWQCLCCREVIWNKQQCRIHAAKKCTTDLNILRQRNEVGVNYEMRTLKQNMAKTELFTQWSNLSDEGVRALVESLKQNTSLIKLIIEFTNNGDMGARAMMESLKHNTTLIELACHWSSITGEGARGLAESLKRNTTLTKLDLAFNKIGDQGARSLAECLKQNTTLIELVLWKNDIGDEGAHALAELLLQNKTLTELELWKNEIGDQGACALAESLKKNLTLISLSLRQNGIGDRGARALADSLKRNTTLIELCLQVNGIGEQGARALAKALKQNKTLKTSGWEWLEWCLKA</sequence>
<organism evidence="9 10">
    <name type="scientific">Jimgerdemannia flammicorona</name>
    <dbReference type="NCBI Taxonomy" id="994334"/>
    <lineage>
        <taxon>Eukaryota</taxon>
        <taxon>Fungi</taxon>
        <taxon>Fungi incertae sedis</taxon>
        <taxon>Mucoromycota</taxon>
        <taxon>Mucoromycotina</taxon>
        <taxon>Endogonomycetes</taxon>
        <taxon>Endogonales</taxon>
        <taxon>Endogonaceae</taxon>
        <taxon>Jimgerdemannia</taxon>
    </lineage>
</organism>
<dbReference type="Pfam" id="PF20147">
    <property type="entry name" value="Crinkler"/>
    <property type="match status" value="1"/>
</dbReference>
<dbReference type="Gene3D" id="6.10.140.2220">
    <property type="match status" value="1"/>
</dbReference>
<feature type="domain" description="MYND-type" evidence="8">
    <location>
        <begin position="270"/>
        <end position="312"/>
    </location>
</feature>
<comment type="subcellular location">
    <subcellularLocation>
        <location evidence="1">Host cell</location>
    </subcellularLocation>
    <subcellularLocation>
        <location evidence="2">Secreted</location>
    </subcellularLocation>
</comment>
<dbReference type="Proteomes" id="UP000274822">
    <property type="component" value="Unassembled WGS sequence"/>
</dbReference>
<comment type="caution">
    <text evidence="9">The sequence shown here is derived from an EMBL/GenBank/DDBJ whole genome shotgun (WGS) entry which is preliminary data.</text>
</comment>
<dbReference type="PROSITE" id="PS50865">
    <property type="entry name" value="ZF_MYND_2"/>
    <property type="match status" value="1"/>
</dbReference>
<keyword evidence="4" id="KW-0479">Metal-binding</keyword>
<evidence type="ECO:0000313" key="9">
    <source>
        <dbReference type="EMBL" id="RUS34330.1"/>
    </source>
</evidence>
<dbReference type="InterPro" id="IPR001611">
    <property type="entry name" value="Leu-rich_rpt"/>
</dbReference>
<keyword evidence="6" id="KW-0862">Zinc</keyword>
<dbReference type="PANTHER" id="PTHR24114">
    <property type="entry name" value="LEUCINE RICH REPEAT FAMILY PROTEIN"/>
    <property type="match status" value="1"/>
</dbReference>
<dbReference type="GO" id="GO:0008270">
    <property type="term" value="F:zinc ion binding"/>
    <property type="evidence" value="ECO:0007669"/>
    <property type="project" value="UniProtKB-KW"/>
</dbReference>
<dbReference type="InterPro" id="IPR002893">
    <property type="entry name" value="Znf_MYND"/>
</dbReference>
<evidence type="ECO:0000256" key="5">
    <source>
        <dbReference type="ARBA" id="ARBA00022771"/>
    </source>
</evidence>
<keyword evidence="5 7" id="KW-0863">Zinc-finger</keyword>
<dbReference type="InterPro" id="IPR032675">
    <property type="entry name" value="LRR_dom_sf"/>
</dbReference>
<dbReference type="SMART" id="SM00368">
    <property type="entry name" value="LRR_RI"/>
    <property type="match status" value="7"/>
</dbReference>
<keyword evidence="3" id="KW-0964">Secreted</keyword>
<dbReference type="GO" id="GO:0043657">
    <property type="term" value="C:host cell"/>
    <property type="evidence" value="ECO:0007669"/>
    <property type="project" value="UniProtKB-SubCell"/>
</dbReference>
<keyword evidence="10" id="KW-1185">Reference proteome</keyword>
<dbReference type="AlphaFoldDB" id="A0A433QWZ1"/>
<proteinExistence type="predicted"/>
<evidence type="ECO:0000256" key="2">
    <source>
        <dbReference type="ARBA" id="ARBA00004613"/>
    </source>
</evidence>
<evidence type="ECO:0000256" key="6">
    <source>
        <dbReference type="ARBA" id="ARBA00022833"/>
    </source>
</evidence>
<dbReference type="EMBL" id="RBNJ01000578">
    <property type="protein sequence ID" value="RUS34330.1"/>
    <property type="molecule type" value="Genomic_DNA"/>
</dbReference>
<dbReference type="InterPro" id="IPR045379">
    <property type="entry name" value="Crinkler_N"/>
</dbReference>
<dbReference type="SUPFAM" id="SSF52047">
    <property type="entry name" value="RNI-like"/>
    <property type="match status" value="1"/>
</dbReference>
<evidence type="ECO:0000256" key="4">
    <source>
        <dbReference type="ARBA" id="ARBA00022723"/>
    </source>
</evidence>
<accession>A0A433QWZ1</accession>
<protein>
    <recommendedName>
        <fullName evidence="8">MYND-type domain-containing protein</fullName>
    </recommendedName>
</protein>
<dbReference type="Pfam" id="PF01753">
    <property type="entry name" value="zf-MYND"/>
    <property type="match status" value="1"/>
</dbReference>
<evidence type="ECO:0000259" key="8">
    <source>
        <dbReference type="PROSITE" id="PS50865"/>
    </source>
</evidence>
<evidence type="ECO:0000313" key="10">
    <source>
        <dbReference type="Proteomes" id="UP000274822"/>
    </source>
</evidence>
<reference evidence="9 10" key="1">
    <citation type="journal article" date="2018" name="New Phytol.">
        <title>Phylogenomics of Endogonaceae and evolution of mycorrhizas within Mucoromycota.</title>
        <authorList>
            <person name="Chang Y."/>
            <person name="Desiro A."/>
            <person name="Na H."/>
            <person name="Sandor L."/>
            <person name="Lipzen A."/>
            <person name="Clum A."/>
            <person name="Barry K."/>
            <person name="Grigoriev I.V."/>
            <person name="Martin F.M."/>
            <person name="Stajich J.E."/>
            <person name="Smith M.E."/>
            <person name="Bonito G."/>
            <person name="Spatafora J.W."/>
        </authorList>
    </citation>
    <scope>NUCLEOTIDE SEQUENCE [LARGE SCALE GENOMIC DNA]</scope>
    <source>
        <strain evidence="9 10">AD002</strain>
    </source>
</reference>